<dbReference type="PANTHER" id="PTHR44899:SF3">
    <property type="entry name" value="SERINE_THREONINE-PROTEIN KINASE NEK1"/>
    <property type="match status" value="1"/>
</dbReference>
<accession>A0AA88H6Y8</accession>
<dbReference type="GO" id="GO:0046872">
    <property type="term" value="F:metal ion binding"/>
    <property type="evidence" value="ECO:0007669"/>
    <property type="project" value="UniProtKB-KW"/>
</dbReference>
<dbReference type="InterPro" id="IPR051131">
    <property type="entry name" value="NEK_Ser/Thr_kinase_NIMA"/>
</dbReference>
<keyword evidence="9 13" id="KW-0067">ATP-binding</keyword>
<evidence type="ECO:0000313" key="16">
    <source>
        <dbReference type="EMBL" id="KAG2393686.1"/>
    </source>
</evidence>
<feature type="compositionally biased region" description="Low complexity" evidence="14">
    <location>
        <begin position="435"/>
        <end position="447"/>
    </location>
</feature>
<keyword evidence="8" id="KW-0418">Kinase</keyword>
<dbReference type="SMART" id="SM00220">
    <property type="entry name" value="S_TKc"/>
    <property type="match status" value="1"/>
</dbReference>
<dbReference type="FunFam" id="3.30.200.20:FF:000097">
    <property type="entry name" value="Probable serine/threonine-protein kinase nek1"/>
    <property type="match status" value="1"/>
</dbReference>
<dbReference type="FunFam" id="1.10.510.10:FF:000172">
    <property type="entry name" value="serine/threonine-protein kinase Nek1 isoform X1"/>
    <property type="match status" value="1"/>
</dbReference>
<comment type="cofactor">
    <cofactor evidence="1">
        <name>Mg(2+)</name>
        <dbReference type="ChEBI" id="CHEBI:18420"/>
    </cofactor>
</comment>
<comment type="catalytic activity">
    <reaction evidence="12">
        <text>L-seryl-[protein] + ATP = O-phospho-L-seryl-[protein] + ADP + H(+)</text>
        <dbReference type="Rhea" id="RHEA:17989"/>
        <dbReference type="Rhea" id="RHEA-COMP:9863"/>
        <dbReference type="Rhea" id="RHEA-COMP:11604"/>
        <dbReference type="ChEBI" id="CHEBI:15378"/>
        <dbReference type="ChEBI" id="CHEBI:29999"/>
        <dbReference type="ChEBI" id="CHEBI:30616"/>
        <dbReference type="ChEBI" id="CHEBI:83421"/>
        <dbReference type="ChEBI" id="CHEBI:456216"/>
        <dbReference type="EC" id="2.7.11.1"/>
    </reaction>
</comment>
<proteinExistence type="inferred from homology"/>
<dbReference type="InterPro" id="IPR008271">
    <property type="entry name" value="Ser/Thr_kinase_AS"/>
</dbReference>
<organism evidence="16 17">
    <name type="scientific">Naegleria lovaniensis</name>
    <name type="common">Amoeba</name>
    <dbReference type="NCBI Taxonomy" id="51637"/>
    <lineage>
        <taxon>Eukaryota</taxon>
        <taxon>Discoba</taxon>
        <taxon>Heterolobosea</taxon>
        <taxon>Tetramitia</taxon>
        <taxon>Eutetramitia</taxon>
        <taxon>Vahlkampfiidae</taxon>
        <taxon>Naegleria</taxon>
    </lineage>
</organism>
<dbReference type="GO" id="GO:0004674">
    <property type="term" value="F:protein serine/threonine kinase activity"/>
    <property type="evidence" value="ECO:0007669"/>
    <property type="project" value="UniProtKB-KW"/>
</dbReference>
<feature type="compositionally biased region" description="Basic and acidic residues" evidence="14">
    <location>
        <begin position="450"/>
        <end position="474"/>
    </location>
</feature>
<evidence type="ECO:0000256" key="4">
    <source>
        <dbReference type="ARBA" id="ARBA00022527"/>
    </source>
</evidence>
<dbReference type="Gene3D" id="1.10.510.10">
    <property type="entry name" value="Transferase(Phosphotransferase) domain 1"/>
    <property type="match status" value="1"/>
</dbReference>
<dbReference type="GO" id="GO:0005524">
    <property type="term" value="F:ATP binding"/>
    <property type="evidence" value="ECO:0007669"/>
    <property type="project" value="UniProtKB-UniRule"/>
</dbReference>
<feature type="domain" description="Protein kinase" evidence="15">
    <location>
        <begin position="28"/>
        <end position="280"/>
    </location>
</feature>
<gene>
    <name evidence="16" type="ORF">C9374_007217</name>
</gene>
<dbReference type="AlphaFoldDB" id="A0AA88H6Y8"/>
<dbReference type="InterPro" id="IPR011009">
    <property type="entry name" value="Kinase-like_dom_sf"/>
</dbReference>
<evidence type="ECO:0000256" key="13">
    <source>
        <dbReference type="PROSITE-ProRule" id="PRU10141"/>
    </source>
</evidence>
<feature type="compositionally biased region" description="Basic and acidic residues" evidence="14">
    <location>
        <begin position="689"/>
        <end position="700"/>
    </location>
</feature>
<evidence type="ECO:0000313" key="17">
    <source>
        <dbReference type="Proteomes" id="UP000816034"/>
    </source>
</evidence>
<dbReference type="InterPro" id="IPR017441">
    <property type="entry name" value="Protein_kinase_ATP_BS"/>
</dbReference>
<evidence type="ECO:0000256" key="12">
    <source>
        <dbReference type="ARBA" id="ARBA00048679"/>
    </source>
</evidence>
<keyword evidence="5" id="KW-0808">Transferase</keyword>
<reference evidence="16 17" key="1">
    <citation type="journal article" date="2018" name="BMC Genomics">
        <title>The genome of Naegleria lovaniensis, the basis for a comparative approach to unravel pathogenicity factors of the human pathogenic amoeba N. fowleri.</title>
        <authorList>
            <person name="Liechti N."/>
            <person name="Schurch N."/>
            <person name="Bruggmann R."/>
            <person name="Wittwer M."/>
        </authorList>
    </citation>
    <scope>NUCLEOTIDE SEQUENCE [LARGE SCALE GENOMIC DNA]</scope>
    <source>
        <strain evidence="16 17">ATCC 30569</strain>
    </source>
</reference>
<evidence type="ECO:0000256" key="10">
    <source>
        <dbReference type="ARBA" id="ARBA00022842"/>
    </source>
</evidence>
<feature type="binding site" evidence="13">
    <location>
        <position position="55"/>
    </location>
    <ligand>
        <name>ATP</name>
        <dbReference type="ChEBI" id="CHEBI:30616"/>
    </ligand>
</feature>
<dbReference type="PROSITE" id="PS50011">
    <property type="entry name" value="PROTEIN_KINASE_DOM"/>
    <property type="match status" value="1"/>
</dbReference>
<keyword evidence="7 13" id="KW-0547">Nucleotide-binding</keyword>
<dbReference type="PANTHER" id="PTHR44899">
    <property type="entry name" value="CAMK FAMILY PROTEIN KINASE"/>
    <property type="match status" value="1"/>
</dbReference>
<keyword evidence="17" id="KW-1185">Reference proteome</keyword>
<dbReference type="Pfam" id="PF00069">
    <property type="entry name" value="Pkinase"/>
    <property type="match status" value="1"/>
</dbReference>
<evidence type="ECO:0000256" key="3">
    <source>
        <dbReference type="ARBA" id="ARBA00012513"/>
    </source>
</evidence>
<evidence type="ECO:0000256" key="1">
    <source>
        <dbReference type="ARBA" id="ARBA00001946"/>
    </source>
</evidence>
<dbReference type="EC" id="2.7.11.1" evidence="3"/>
<evidence type="ECO:0000256" key="9">
    <source>
        <dbReference type="ARBA" id="ARBA00022840"/>
    </source>
</evidence>
<comment type="catalytic activity">
    <reaction evidence="11">
        <text>L-threonyl-[protein] + ATP = O-phospho-L-threonyl-[protein] + ADP + H(+)</text>
        <dbReference type="Rhea" id="RHEA:46608"/>
        <dbReference type="Rhea" id="RHEA-COMP:11060"/>
        <dbReference type="Rhea" id="RHEA-COMP:11605"/>
        <dbReference type="ChEBI" id="CHEBI:15378"/>
        <dbReference type="ChEBI" id="CHEBI:30013"/>
        <dbReference type="ChEBI" id="CHEBI:30616"/>
        <dbReference type="ChEBI" id="CHEBI:61977"/>
        <dbReference type="ChEBI" id="CHEBI:456216"/>
        <dbReference type="EC" id="2.7.11.1"/>
    </reaction>
</comment>
<feature type="region of interest" description="Disordered" evidence="14">
    <location>
        <begin position="298"/>
        <end position="331"/>
    </location>
</feature>
<dbReference type="Gene3D" id="3.30.200.20">
    <property type="entry name" value="Phosphorylase Kinase, domain 1"/>
    <property type="match status" value="1"/>
</dbReference>
<dbReference type="Proteomes" id="UP000816034">
    <property type="component" value="Unassembled WGS sequence"/>
</dbReference>
<feature type="compositionally biased region" description="Polar residues" evidence="14">
    <location>
        <begin position="298"/>
        <end position="309"/>
    </location>
</feature>
<dbReference type="PROSITE" id="PS00108">
    <property type="entry name" value="PROTEIN_KINASE_ST"/>
    <property type="match status" value="1"/>
</dbReference>
<dbReference type="GeneID" id="68099671"/>
<feature type="compositionally biased region" description="Basic and acidic residues" evidence="14">
    <location>
        <begin position="527"/>
        <end position="545"/>
    </location>
</feature>
<sequence>MRANKVGNGVETSTDKLPSPQVFGDKSYKILREIGSGSFGKAYLCEKKGSKYVMKRINMKELSDEEKQGALLEAQILQKLKHDNIIAYKEYFISSDKYLNIVMDYADGGDLFTKIKNAPGYFSEEQILDWFAQIALGLKHVHDSNILHRDLKTQNIFLTKSGKITIGDFGIAKILNSQTEFANTVIGTPYYLSPELCEDKPYNQKSDVWALGCVLYELTTRKHAFNGQNLPALVLKILKGTYPAIPPVYSSNLSELISSMLQKDPDLRPSMSEILSLPFIQERVFKFIMNKQNASRSNSALEGSCNQEDSTPRPVVPQQDSQGALDQKAPKKDARWLQEKQREMDALFKQLHPSKQVPIDTLSKLQIRKHMQERSELKKEKLKGRKEYYEQLLDKKHNKPVIVTASVQNQPVTNSQQPPPIPPRVSLPSNIVPSKAQPPLAQKQPQPFISEKKSPKRNEERSKANKPSQEDNEKTVYTLEEILNQQVHPHHQPQRKPPPLKTKSSENNVAIMNNNRAKPSENVNAISKEEVRKDIKNKQDNDRQKWLNNMNGNEAEDRKKKFLEEKKEEKRRKKEEEKRLKLEHKRKMDAIKGRKNQVRQLFGLDEGSPTSMDESRSLDNKKQDDQPKVMEPTEVELMKKKEEEEKERKRREQLDKQRQDFKDFIKNQKKKKKEEEEIPVEIAIPAMSDHTHLTRVKENLEDSTTPVSVSISPKKKPSPKQDVGVVIIESKPKHEKVKASPSKEANSHQYEDLDLLPSKEDNSTPPAICLTPSTLDRNKGTPVQLKFHTPTRKNEIDTSQLSPTELENLRKKQNELGVRIESLRSYCENKFGERTFMELYNFLRDFELKENEDEDSQVHDGIERILGEEKSSKLPYIQKIHQLIFCEDLFYG</sequence>
<evidence type="ECO:0000256" key="2">
    <source>
        <dbReference type="ARBA" id="ARBA00010886"/>
    </source>
</evidence>
<dbReference type="SUPFAM" id="SSF56112">
    <property type="entry name" value="Protein kinase-like (PK-like)"/>
    <property type="match status" value="1"/>
</dbReference>
<dbReference type="PROSITE" id="PS00107">
    <property type="entry name" value="PROTEIN_KINASE_ATP"/>
    <property type="match status" value="1"/>
</dbReference>
<keyword evidence="10" id="KW-0460">Magnesium</keyword>
<dbReference type="InterPro" id="IPR000719">
    <property type="entry name" value="Prot_kinase_dom"/>
</dbReference>
<comment type="caution">
    <text evidence="16">The sequence shown here is derived from an EMBL/GenBank/DDBJ whole genome shotgun (WGS) entry which is preliminary data.</text>
</comment>
<feature type="region of interest" description="Disordered" evidence="14">
    <location>
        <begin position="486"/>
        <end position="505"/>
    </location>
</feature>
<feature type="region of interest" description="Disordered" evidence="14">
    <location>
        <begin position="512"/>
        <end position="750"/>
    </location>
</feature>
<evidence type="ECO:0000256" key="5">
    <source>
        <dbReference type="ARBA" id="ARBA00022679"/>
    </source>
</evidence>
<feature type="compositionally biased region" description="Basic and acidic residues" evidence="14">
    <location>
        <begin position="613"/>
        <end position="628"/>
    </location>
</feature>
<dbReference type="RefSeq" id="XP_044555580.1">
    <property type="nucleotide sequence ID" value="XM_044697164.1"/>
</dbReference>
<keyword evidence="4" id="KW-0723">Serine/threonine-protein kinase</keyword>
<dbReference type="CDD" id="cd08215">
    <property type="entry name" value="STKc_Nek"/>
    <property type="match status" value="1"/>
</dbReference>
<feature type="region of interest" description="Disordered" evidence="14">
    <location>
        <begin position="408"/>
        <end position="475"/>
    </location>
</feature>
<comment type="similarity">
    <text evidence="2">Belongs to the protein kinase superfamily. NEK Ser/Thr protein kinase family. NIMA subfamily.</text>
</comment>
<protein>
    <recommendedName>
        <fullName evidence="3">non-specific serine/threonine protein kinase</fullName>
        <ecNumber evidence="3">2.7.11.1</ecNumber>
    </recommendedName>
</protein>
<dbReference type="EMBL" id="PYSW02000002">
    <property type="protein sequence ID" value="KAG2393686.1"/>
    <property type="molecule type" value="Genomic_DNA"/>
</dbReference>
<feature type="compositionally biased region" description="Basic and acidic residues" evidence="14">
    <location>
        <begin position="636"/>
        <end position="666"/>
    </location>
</feature>
<name>A0AA88H6Y8_NAELO</name>
<feature type="compositionally biased region" description="Polar residues" evidence="14">
    <location>
        <begin position="512"/>
        <end position="525"/>
    </location>
</feature>
<evidence type="ECO:0000256" key="6">
    <source>
        <dbReference type="ARBA" id="ARBA00022723"/>
    </source>
</evidence>
<evidence type="ECO:0000256" key="7">
    <source>
        <dbReference type="ARBA" id="ARBA00022741"/>
    </source>
</evidence>
<evidence type="ECO:0000259" key="15">
    <source>
        <dbReference type="PROSITE" id="PS50011"/>
    </source>
</evidence>
<feature type="compositionally biased region" description="Basic and acidic residues" evidence="14">
    <location>
        <begin position="555"/>
        <end position="592"/>
    </location>
</feature>
<evidence type="ECO:0000256" key="14">
    <source>
        <dbReference type="SAM" id="MobiDB-lite"/>
    </source>
</evidence>
<keyword evidence="6" id="KW-0479">Metal-binding</keyword>
<evidence type="ECO:0000256" key="8">
    <source>
        <dbReference type="ARBA" id="ARBA00022777"/>
    </source>
</evidence>
<evidence type="ECO:0000256" key="11">
    <source>
        <dbReference type="ARBA" id="ARBA00047899"/>
    </source>
</evidence>